<reference evidence="3 4" key="1">
    <citation type="journal article" date="2018" name="Mol. Plant">
        <title>The genome of Artemisia annua provides insight into the evolution of Asteraceae family and artemisinin biosynthesis.</title>
        <authorList>
            <person name="Shen Q."/>
            <person name="Zhang L."/>
            <person name="Liao Z."/>
            <person name="Wang S."/>
            <person name="Yan T."/>
            <person name="Shi P."/>
            <person name="Liu M."/>
            <person name="Fu X."/>
            <person name="Pan Q."/>
            <person name="Wang Y."/>
            <person name="Lv Z."/>
            <person name="Lu X."/>
            <person name="Zhang F."/>
            <person name="Jiang W."/>
            <person name="Ma Y."/>
            <person name="Chen M."/>
            <person name="Hao X."/>
            <person name="Li L."/>
            <person name="Tang Y."/>
            <person name="Lv G."/>
            <person name="Zhou Y."/>
            <person name="Sun X."/>
            <person name="Brodelius P.E."/>
            <person name="Rose J.K.C."/>
            <person name="Tang K."/>
        </authorList>
    </citation>
    <scope>NUCLEOTIDE SEQUENCE [LARGE SCALE GENOMIC DNA]</scope>
    <source>
        <strain evidence="4">cv. Huhao1</strain>
        <tissue evidence="3">Leaf</tissue>
    </source>
</reference>
<evidence type="ECO:0000256" key="1">
    <source>
        <dbReference type="SAM" id="MobiDB-lite"/>
    </source>
</evidence>
<dbReference type="STRING" id="35608.A0A2U1PQ30"/>
<keyword evidence="2" id="KW-1133">Transmembrane helix</keyword>
<sequence length="119" mass="13376">MRIGSRCRTRRGFAVTPVFLLCLSKFWCVVYLYGLPQLMEQFGLRLPIAQAAMVEHEKMNGNARGNVNFSFRTVCNMRKCNTPKSGSQVAKPAKSSKADMPEGSRKCDKYPQFLFGCAV</sequence>
<evidence type="ECO:0000313" key="3">
    <source>
        <dbReference type="EMBL" id="PWA87866.1"/>
    </source>
</evidence>
<keyword evidence="2" id="KW-0812">Transmembrane</keyword>
<comment type="caution">
    <text evidence="3">The sequence shown here is derived from an EMBL/GenBank/DDBJ whole genome shotgun (WGS) entry which is preliminary data.</text>
</comment>
<gene>
    <name evidence="3" type="ORF">CTI12_AA099650</name>
</gene>
<organism evidence="3 4">
    <name type="scientific">Artemisia annua</name>
    <name type="common">Sweet wormwood</name>
    <dbReference type="NCBI Taxonomy" id="35608"/>
    <lineage>
        <taxon>Eukaryota</taxon>
        <taxon>Viridiplantae</taxon>
        <taxon>Streptophyta</taxon>
        <taxon>Embryophyta</taxon>
        <taxon>Tracheophyta</taxon>
        <taxon>Spermatophyta</taxon>
        <taxon>Magnoliopsida</taxon>
        <taxon>eudicotyledons</taxon>
        <taxon>Gunneridae</taxon>
        <taxon>Pentapetalae</taxon>
        <taxon>asterids</taxon>
        <taxon>campanulids</taxon>
        <taxon>Asterales</taxon>
        <taxon>Asteraceae</taxon>
        <taxon>Asteroideae</taxon>
        <taxon>Anthemideae</taxon>
        <taxon>Artemisiinae</taxon>
        <taxon>Artemisia</taxon>
    </lineage>
</organism>
<name>A0A2U1PQ30_ARTAN</name>
<evidence type="ECO:0000256" key="2">
    <source>
        <dbReference type="SAM" id="Phobius"/>
    </source>
</evidence>
<dbReference type="AlphaFoldDB" id="A0A2U1PQ30"/>
<dbReference type="OrthoDB" id="1878647at2759"/>
<feature type="transmembrane region" description="Helical" evidence="2">
    <location>
        <begin position="12"/>
        <end position="34"/>
    </location>
</feature>
<dbReference type="EMBL" id="PKPP01000870">
    <property type="protein sequence ID" value="PWA87866.1"/>
    <property type="molecule type" value="Genomic_DNA"/>
</dbReference>
<keyword evidence="4" id="KW-1185">Reference proteome</keyword>
<feature type="region of interest" description="Disordered" evidence="1">
    <location>
        <begin position="81"/>
        <end position="104"/>
    </location>
</feature>
<accession>A0A2U1PQ30</accession>
<evidence type="ECO:0000313" key="4">
    <source>
        <dbReference type="Proteomes" id="UP000245207"/>
    </source>
</evidence>
<protein>
    <submittedName>
        <fullName evidence="3">Zinc finger, RanBP2-type</fullName>
    </submittedName>
</protein>
<keyword evidence="2" id="KW-0472">Membrane</keyword>
<proteinExistence type="predicted"/>
<dbReference type="Proteomes" id="UP000245207">
    <property type="component" value="Unassembled WGS sequence"/>
</dbReference>